<gene>
    <name evidence="8" type="ORF">FRX31_014335</name>
</gene>
<keyword evidence="2" id="KW-0805">Transcription regulation</keyword>
<dbReference type="EMBL" id="JABWDY010016469">
    <property type="protein sequence ID" value="KAF5196078.1"/>
    <property type="molecule type" value="Genomic_DNA"/>
</dbReference>
<dbReference type="SMART" id="SM00432">
    <property type="entry name" value="MADS"/>
    <property type="match status" value="1"/>
</dbReference>
<evidence type="ECO:0000256" key="6">
    <source>
        <dbReference type="SAM" id="MobiDB-lite"/>
    </source>
</evidence>
<keyword evidence="4" id="KW-0804">Transcription</keyword>
<evidence type="ECO:0000256" key="2">
    <source>
        <dbReference type="ARBA" id="ARBA00023015"/>
    </source>
</evidence>
<organism evidence="8 9">
    <name type="scientific">Thalictrum thalictroides</name>
    <name type="common">Rue-anemone</name>
    <name type="synonym">Anemone thalictroides</name>
    <dbReference type="NCBI Taxonomy" id="46969"/>
    <lineage>
        <taxon>Eukaryota</taxon>
        <taxon>Viridiplantae</taxon>
        <taxon>Streptophyta</taxon>
        <taxon>Embryophyta</taxon>
        <taxon>Tracheophyta</taxon>
        <taxon>Spermatophyta</taxon>
        <taxon>Magnoliopsida</taxon>
        <taxon>Ranunculales</taxon>
        <taxon>Ranunculaceae</taxon>
        <taxon>Thalictroideae</taxon>
        <taxon>Thalictrum</taxon>
    </lineage>
</organism>
<dbReference type="InterPro" id="IPR036879">
    <property type="entry name" value="TF_MADSbox_sf"/>
</dbReference>
<evidence type="ECO:0000256" key="1">
    <source>
        <dbReference type="ARBA" id="ARBA00004123"/>
    </source>
</evidence>
<dbReference type="Proteomes" id="UP000554482">
    <property type="component" value="Unassembled WGS sequence"/>
</dbReference>
<accession>A0A7J6WGP0</accession>
<feature type="region of interest" description="Disordered" evidence="6">
    <location>
        <begin position="377"/>
        <end position="409"/>
    </location>
</feature>
<protein>
    <submittedName>
        <fullName evidence="8">Mads box protein</fullName>
    </submittedName>
</protein>
<dbReference type="PRINTS" id="PR00404">
    <property type="entry name" value="MADSDOMAIN"/>
</dbReference>
<feature type="compositionally biased region" description="Polar residues" evidence="6">
    <location>
        <begin position="396"/>
        <end position="409"/>
    </location>
</feature>
<feature type="region of interest" description="Disordered" evidence="6">
    <location>
        <begin position="519"/>
        <end position="540"/>
    </location>
</feature>
<dbReference type="PANTHER" id="PTHR48019">
    <property type="entry name" value="SERUM RESPONSE FACTOR HOMOLOG"/>
    <property type="match status" value="1"/>
</dbReference>
<feature type="compositionally biased region" description="Polar residues" evidence="6">
    <location>
        <begin position="519"/>
        <end position="528"/>
    </location>
</feature>
<comment type="caution">
    <text evidence="8">The sequence shown here is derived from an EMBL/GenBank/DDBJ whole genome shotgun (WGS) entry which is preliminary data.</text>
</comment>
<evidence type="ECO:0000256" key="3">
    <source>
        <dbReference type="ARBA" id="ARBA00023125"/>
    </source>
</evidence>
<keyword evidence="3" id="KW-0238">DNA-binding</keyword>
<evidence type="ECO:0000313" key="9">
    <source>
        <dbReference type="Proteomes" id="UP000554482"/>
    </source>
</evidence>
<dbReference type="GO" id="GO:0000981">
    <property type="term" value="F:DNA-binding transcription factor activity, RNA polymerase II-specific"/>
    <property type="evidence" value="ECO:0007669"/>
    <property type="project" value="InterPro"/>
</dbReference>
<keyword evidence="5" id="KW-0539">Nucleus</keyword>
<dbReference type="GO" id="GO:0005634">
    <property type="term" value="C:nucleus"/>
    <property type="evidence" value="ECO:0007669"/>
    <property type="project" value="UniProtKB-SubCell"/>
</dbReference>
<reference evidence="8 9" key="1">
    <citation type="submission" date="2020-06" db="EMBL/GenBank/DDBJ databases">
        <title>Transcriptomic and genomic resources for Thalictrum thalictroides and T. hernandezii: Facilitating candidate gene discovery in an emerging model plant lineage.</title>
        <authorList>
            <person name="Arias T."/>
            <person name="Riano-Pachon D.M."/>
            <person name="Di Stilio V.S."/>
        </authorList>
    </citation>
    <scope>NUCLEOTIDE SEQUENCE [LARGE SCALE GENOMIC DNA]</scope>
    <source>
        <strain evidence="9">cv. WT478/WT964</strain>
        <tissue evidence="8">Leaves</tissue>
    </source>
</reference>
<keyword evidence="9" id="KW-1185">Reference proteome</keyword>
<dbReference type="GO" id="GO:0000987">
    <property type="term" value="F:cis-regulatory region sequence-specific DNA binding"/>
    <property type="evidence" value="ECO:0007669"/>
    <property type="project" value="InterPro"/>
</dbReference>
<name>A0A7J6WGP0_THATH</name>
<feature type="domain" description="MADS-box" evidence="7">
    <location>
        <begin position="1"/>
        <end position="49"/>
    </location>
</feature>
<evidence type="ECO:0000259" key="7">
    <source>
        <dbReference type="PROSITE" id="PS50066"/>
    </source>
</evidence>
<dbReference type="Pfam" id="PF00319">
    <property type="entry name" value="SRF-TF"/>
    <property type="match status" value="1"/>
</dbReference>
<dbReference type="OrthoDB" id="601557at2759"/>
<proteinExistence type="predicted"/>
<evidence type="ECO:0000313" key="8">
    <source>
        <dbReference type="EMBL" id="KAF5196078.1"/>
    </source>
</evidence>
<dbReference type="Gene3D" id="3.40.1810.10">
    <property type="entry name" value="Transcription factor, MADS-box"/>
    <property type="match status" value="1"/>
</dbReference>
<comment type="subcellular location">
    <subcellularLocation>
        <location evidence="1">Nucleus</location>
    </subcellularLocation>
</comment>
<dbReference type="AlphaFoldDB" id="A0A7J6WGP0"/>
<dbReference type="PROSITE" id="PS50066">
    <property type="entry name" value="MADS_BOX_2"/>
    <property type="match status" value="1"/>
</dbReference>
<dbReference type="GO" id="GO:0045944">
    <property type="term" value="P:positive regulation of transcription by RNA polymerase II"/>
    <property type="evidence" value="ECO:0007669"/>
    <property type="project" value="InterPro"/>
</dbReference>
<dbReference type="InterPro" id="IPR002100">
    <property type="entry name" value="TF_MADSbox"/>
</dbReference>
<dbReference type="GO" id="GO:0046983">
    <property type="term" value="F:protein dimerization activity"/>
    <property type="evidence" value="ECO:0007669"/>
    <property type="project" value="InterPro"/>
</dbReference>
<dbReference type="SUPFAM" id="SSF55455">
    <property type="entry name" value="SRF-like"/>
    <property type="match status" value="1"/>
</dbReference>
<evidence type="ECO:0000256" key="4">
    <source>
        <dbReference type="ARBA" id="ARBA00023163"/>
    </source>
</evidence>
<evidence type="ECO:0000256" key="5">
    <source>
        <dbReference type="ARBA" id="ARBA00023242"/>
    </source>
</evidence>
<dbReference type="InterPro" id="IPR050142">
    <property type="entry name" value="MADS-box/MEF2_TF"/>
</dbReference>
<dbReference type="InterPro" id="IPR033897">
    <property type="entry name" value="SRF-like_MADS-box"/>
</dbReference>
<sequence>MGRAKLNMQLIRDPRVRNSTYVKRNKGLKKKVHELSTLCGVDACMISYGPMLNDRPISPDTWPETPANRDKVLQIIDHYHQHCKDGLWKRNFSIGDFYKVQKKKVDDEIAKMQNKNKEVEYLVWAHHINGLSVDQLNQFLGTLDSKLKRINYRIESMKENQSYTEEELQMIPLNQIPYSIPNTYHGSGWNNNDLVMNTETGPIAYEKPLSYHMMPMNYPTNLPVICNQETMMSLNGYNGDRINMVPMDNLLYPESKKPPCLDNGVLYSNEKTNFMNERTSASTNNMQPMPLSNFYYMMPGSSDQKSLKAGHADEESFSTAKIIMNPTTSINGYNVDNINMIPMENQFFTEFKNPYENLSYMNERTYMSTNMQPCMPASHLPNYRMSESSDHKTSAKSHNSGNTDHQSASMAKLTNNPMTSINRYTAGNINMTPLESTSYVESKKSYAQDEAALGSSKEFGLINQNRSTLSPLCLNMQPMSTSNHPYMMLGSSDQIPSVKPPYYGYAEDVSMYYKMMGSTGQMDSSKSPTLDYVDPESRYN</sequence>
<dbReference type="CDD" id="cd00266">
    <property type="entry name" value="MADS_SRF_like"/>
    <property type="match status" value="1"/>
</dbReference>